<evidence type="ECO:0000313" key="2">
    <source>
        <dbReference type="EMBL" id="SNZ11237.1"/>
    </source>
</evidence>
<gene>
    <name evidence="2" type="ORF">SAMN06265353_0177</name>
</gene>
<keyword evidence="3" id="KW-1185">Reference proteome</keyword>
<accession>A0A285NQI8</accession>
<organism evidence="2 3">
    <name type="scientific">Hydrogenobacter hydrogenophilus</name>
    <dbReference type="NCBI Taxonomy" id="35835"/>
    <lineage>
        <taxon>Bacteria</taxon>
        <taxon>Pseudomonadati</taxon>
        <taxon>Aquificota</taxon>
        <taxon>Aquificia</taxon>
        <taxon>Aquificales</taxon>
        <taxon>Aquificaceae</taxon>
        <taxon>Hydrogenobacter</taxon>
    </lineage>
</organism>
<name>A0A285NQI8_9AQUI</name>
<dbReference type="InterPro" id="IPR030887">
    <property type="entry name" value="Beta-barrel_YaiO"/>
</dbReference>
<dbReference type="OrthoDB" id="11829at2"/>
<evidence type="ECO:0000259" key="1">
    <source>
        <dbReference type="Pfam" id="PF19413"/>
    </source>
</evidence>
<evidence type="ECO:0000313" key="3">
    <source>
        <dbReference type="Proteomes" id="UP000218627"/>
    </source>
</evidence>
<proteinExistence type="predicted"/>
<sequence>MSVLRLTPLVVFISLSVYAFDFRLEAGGNYEYLSPNATYGSWKSGFLRLYHRPFSHFTYFLEGSVFSRKHDGDALLGVFGAYKDWSEWLYTYSSLSFGNNSSYLPKYRLDHEFNFKVGAKRNIVPSLGFTYIKYHDVHKNYIVYPGITYYGRGFVIAYKHFINRSYPGSVSSSSDLLSLGIGQEGKSWTYLDLSYGKQAYLATYLASPQEVRQKAFYISLSHRHWIKKSLGLFGSLNYLKLKDGYEKYGFQAGIFKEF</sequence>
<dbReference type="NCBIfam" id="TIGR04390">
    <property type="entry name" value="OMP_YaiO_dom"/>
    <property type="match status" value="1"/>
</dbReference>
<reference evidence="3" key="1">
    <citation type="submission" date="2017-09" db="EMBL/GenBank/DDBJ databases">
        <authorList>
            <person name="Varghese N."/>
            <person name="Submissions S."/>
        </authorList>
    </citation>
    <scope>NUCLEOTIDE SEQUENCE [LARGE SCALE GENOMIC DNA]</scope>
    <source>
        <strain evidence="3">DSM 2913</strain>
    </source>
</reference>
<dbReference type="AlphaFoldDB" id="A0A285NQI8"/>
<dbReference type="Pfam" id="PF19413">
    <property type="entry name" value="YaiO"/>
    <property type="match status" value="1"/>
</dbReference>
<dbReference type="EMBL" id="OBEN01000001">
    <property type="protein sequence ID" value="SNZ11237.1"/>
    <property type="molecule type" value="Genomic_DNA"/>
</dbReference>
<dbReference type="RefSeq" id="WP_096600140.1">
    <property type="nucleotide sequence ID" value="NZ_OBEN01000001.1"/>
</dbReference>
<feature type="domain" description="YaiO beta-barrel" evidence="1">
    <location>
        <begin position="23"/>
        <end position="200"/>
    </location>
</feature>
<dbReference type="Proteomes" id="UP000218627">
    <property type="component" value="Unassembled WGS sequence"/>
</dbReference>
<protein>
    <submittedName>
        <fullName evidence="2">Outer membrane protein, YaiO family</fullName>
    </submittedName>
</protein>